<dbReference type="KEGG" id="fro:AALO17_17930"/>
<dbReference type="AlphaFoldDB" id="A0A140DWA0"/>
<dbReference type="Pfam" id="PF14502">
    <property type="entry name" value="HTH_41"/>
    <property type="match status" value="1"/>
</dbReference>
<organism evidence="3 4">
    <name type="scientific">Faecalibaculum rodentium</name>
    <dbReference type="NCBI Taxonomy" id="1702221"/>
    <lineage>
        <taxon>Bacteria</taxon>
        <taxon>Bacillati</taxon>
        <taxon>Bacillota</taxon>
        <taxon>Erysipelotrichia</taxon>
        <taxon>Erysipelotrichales</taxon>
        <taxon>Erysipelotrichaceae</taxon>
        <taxon>Faecalibaculum</taxon>
    </lineage>
</organism>
<dbReference type="Gene3D" id="3.40.190.10">
    <property type="entry name" value="Periplasmic binding protein-like II"/>
    <property type="match status" value="2"/>
</dbReference>
<dbReference type="NCBIfam" id="NF041241">
    <property type="entry name" value="YhfZ_full"/>
    <property type="match status" value="1"/>
</dbReference>
<dbReference type="InterPro" id="IPR036390">
    <property type="entry name" value="WH_DNA-bd_sf"/>
</dbReference>
<dbReference type="EMBL" id="CP011391">
    <property type="protein sequence ID" value="AMK54927.1"/>
    <property type="molecule type" value="Genomic_DNA"/>
</dbReference>
<dbReference type="Proteomes" id="UP000069771">
    <property type="component" value="Chromosome"/>
</dbReference>
<dbReference type="InterPro" id="IPR036388">
    <property type="entry name" value="WH-like_DNA-bd_sf"/>
</dbReference>
<dbReference type="PATRIC" id="fig|1702221.3.peg.1749"/>
<evidence type="ECO:0000259" key="2">
    <source>
        <dbReference type="Pfam" id="PF14503"/>
    </source>
</evidence>
<name>A0A140DWA0_9FIRM</name>
<protein>
    <recommendedName>
        <fullName evidence="5">HTH gntR-type domain-containing protein</fullName>
    </recommendedName>
</protein>
<accession>A0A140DWA0</accession>
<evidence type="ECO:0008006" key="5">
    <source>
        <dbReference type="Google" id="ProtNLM"/>
    </source>
</evidence>
<dbReference type="RefSeq" id="WP_067557966.1">
    <property type="nucleotide sequence ID" value="NZ_CAJTBG010000012.1"/>
</dbReference>
<dbReference type="InterPro" id="IPR032791">
    <property type="entry name" value="YhfZ_C"/>
</dbReference>
<evidence type="ECO:0000259" key="1">
    <source>
        <dbReference type="Pfam" id="PF14502"/>
    </source>
</evidence>
<dbReference type="STRING" id="1702221.AALO17_17930"/>
<dbReference type="InterPro" id="IPR041444">
    <property type="entry name" value="HTH_41"/>
</dbReference>
<dbReference type="SUPFAM" id="SSF53850">
    <property type="entry name" value="Periplasmic binding protein-like II"/>
    <property type="match status" value="1"/>
</dbReference>
<sequence length="307" mass="34646">MGIQKLLFSKNGLSTRKLANLLLAFQEGDRIPTVTELNDQIQLARGTVQNAIKLLQQCGAVELESHGKSGTILKKRDVKKLLEIAGITNILGVMPLPYSRRYEGLATGLVASMENSYDIPISLAFMRGSRNRVSMVLCDRYDFAVISRYAAQRMIDGGMPIRIVKSFGLHSYLSNHIMVFHDRRCKDVQDGMKIGVDQSSVDQKEMTEWACRGKEVDYINVEYTQVLQKVLSGEVDAAVWNMDEIRDKLYDMSYRILDFKQEKDTEAVIVVKKDRKELVSLIGSLIDADVVLKNQQLVMEGKLIASY</sequence>
<dbReference type="SUPFAM" id="SSF46785">
    <property type="entry name" value="Winged helix' DNA-binding domain"/>
    <property type="match status" value="1"/>
</dbReference>
<feature type="domain" description="Uncharacterised protein YhfZ C-terminal" evidence="2">
    <location>
        <begin position="77"/>
        <end position="307"/>
    </location>
</feature>
<gene>
    <name evidence="3" type="ORF">AALO17_17930</name>
</gene>
<evidence type="ECO:0000313" key="3">
    <source>
        <dbReference type="EMBL" id="AMK54927.1"/>
    </source>
</evidence>
<dbReference type="Pfam" id="PF14503">
    <property type="entry name" value="YhfZ_C"/>
    <property type="match status" value="1"/>
</dbReference>
<reference evidence="3 4" key="1">
    <citation type="journal article" date="2016" name="Gut Pathog.">
        <title>Whole genome sequencing of "Faecalibaculum rodentium" ALO17, isolated from C57BL/6J laboratory mouse feces.</title>
        <authorList>
            <person name="Lim S."/>
            <person name="Chang D.H."/>
            <person name="Ahn S."/>
            <person name="Kim B.C."/>
        </authorList>
    </citation>
    <scope>NUCLEOTIDE SEQUENCE [LARGE SCALE GENOMIC DNA]</scope>
    <source>
        <strain evidence="3 4">Alo17</strain>
    </source>
</reference>
<dbReference type="Gene3D" id="1.10.10.10">
    <property type="entry name" value="Winged helix-like DNA-binding domain superfamily/Winged helix DNA-binding domain"/>
    <property type="match status" value="1"/>
</dbReference>
<evidence type="ECO:0000313" key="4">
    <source>
        <dbReference type="Proteomes" id="UP000069771"/>
    </source>
</evidence>
<dbReference type="OrthoDB" id="147067at2"/>
<proteinExistence type="predicted"/>
<feature type="domain" description="YhfZ helix-turn-helix" evidence="1">
    <location>
        <begin position="27"/>
        <end position="73"/>
    </location>
</feature>
<keyword evidence="4" id="KW-1185">Reference proteome</keyword>
<dbReference type="GeneID" id="78478442"/>